<reference evidence="2" key="1">
    <citation type="submission" date="2018-06" db="EMBL/GenBank/DDBJ databases">
        <authorList>
            <person name="Cea G.-C."/>
            <person name="William W."/>
        </authorList>
    </citation>
    <scope>NUCLEOTIDE SEQUENCE [LARGE SCALE GENOMIC DNA]</scope>
    <source>
        <strain evidence="2">DB21MT-2</strain>
    </source>
</reference>
<proteinExistence type="predicted"/>
<name>A0A330M543_9GAMM</name>
<dbReference type="Proteomes" id="UP000250123">
    <property type="component" value="Chromosome SHEWBE"/>
</dbReference>
<dbReference type="KEGG" id="sbk:SHEWBE_2600"/>
<dbReference type="AlphaFoldDB" id="A0A330M543"/>
<evidence type="ECO:0000313" key="2">
    <source>
        <dbReference type="Proteomes" id="UP000250123"/>
    </source>
</evidence>
<sequence>MIIFATIRGQMPSCFFITYYYKPWDMMQTFICSKITSKDFSEQAV</sequence>
<gene>
    <name evidence="1" type="ORF">SHEWBE_2600</name>
</gene>
<evidence type="ECO:0000313" key="1">
    <source>
        <dbReference type="EMBL" id="SQH76563.1"/>
    </source>
</evidence>
<organism evidence="1 2">
    <name type="scientific">Shewanella benthica</name>
    <dbReference type="NCBI Taxonomy" id="43661"/>
    <lineage>
        <taxon>Bacteria</taxon>
        <taxon>Pseudomonadati</taxon>
        <taxon>Pseudomonadota</taxon>
        <taxon>Gammaproteobacteria</taxon>
        <taxon>Alteromonadales</taxon>
        <taxon>Shewanellaceae</taxon>
        <taxon>Shewanella</taxon>
    </lineage>
</organism>
<protein>
    <submittedName>
        <fullName evidence="1">Uncharacterized protein</fullName>
    </submittedName>
</protein>
<accession>A0A330M543</accession>
<dbReference type="EMBL" id="LS483452">
    <property type="protein sequence ID" value="SQH76563.1"/>
    <property type="molecule type" value="Genomic_DNA"/>
</dbReference>